<dbReference type="SUPFAM" id="SSF143990">
    <property type="entry name" value="YbiA-like"/>
    <property type="match status" value="1"/>
</dbReference>
<feature type="coiled-coil region" evidence="1">
    <location>
        <begin position="8"/>
        <end position="35"/>
    </location>
</feature>
<reference evidence="2" key="1">
    <citation type="journal article" date="2020" name="Nature">
        <title>Giant virus diversity and host interactions through global metagenomics.</title>
        <authorList>
            <person name="Schulz F."/>
            <person name="Roux S."/>
            <person name="Paez-Espino D."/>
            <person name="Jungbluth S."/>
            <person name="Walsh D.A."/>
            <person name="Denef V.J."/>
            <person name="McMahon K.D."/>
            <person name="Konstantinidis K.T."/>
            <person name="Eloe-Fadrosh E.A."/>
            <person name="Kyrpides N.C."/>
            <person name="Woyke T."/>
        </authorList>
    </citation>
    <scope>NUCLEOTIDE SEQUENCE</scope>
    <source>
        <strain evidence="2">GVMAG-M-3300013285-6</strain>
    </source>
</reference>
<dbReference type="InterPro" id="IPR037238">
    <property type="entry name" value="YbiA-like_sf"/>
</dbReference>
<sequence>MSGLEKKVVVVRQEGQSAREEIEQHQEEIQRGREQGQEDLLMAFDIPSANPYDQKTAEAIRKFYRIRSRKNGLDLAKIGEDGVLQLYKKDGNLESTIVLKKYRPIKDDERKEMEDDRIQKLIDLDREFEEKKVILRQAIEAYKETGAVNPVLIANAEVEKVELKRVAVRSPIRSTRQIPAPVANQVLFDQPYETRKLFAAKSLFDKDMLRDGIIQLERRNFPNSLFYGRYEDVPGAGSVLETKKDGRLRLTTGAFARILADPDDPVNGLFTPLHTAEFVYKGTQYSSAFQAYEAERMAEQGQEQIRKALLRTRSYRTIRALTKKIMGQVKDSRTTWTSILTELYKQNPVEAAALAATGQDVFVYADPVLGAGGIGMDPTNKSLLDPTKWPSKNVVGEVLATIRATYREQGAAVAPPPLVKEAVISVEEQAAAKKGAIINARRH</sequence>
<dbReference type="InterPro" id="IPR012816">
    <property type="entry name" value="NADAR"/>
</dbReference>
<proteinExistence type="predicted"/>
<organism evidence="2">
    <name type="scientific">viral metagenome</name>
    <dbReference type="NCBI Taxonomy" id="1070528"/>
    <lineage>
        <taxon>unclassified sequences</taxon>
        <taxon>metagenomes</taxon>
        <taxon>organismal metagenomes</taxon>
    </lineage>
</organism>
<evidence type="ECO:0000256" key="1">
    <source>
        <dbReference type="SAM" id="Coils"/>
    </source>
</evidence>
<dbReference type="Gene3D" id="1.10.357.40">
    <property type="entry name" value="YbiA-like"/>
    <property type="match status" value="1"/>
</dbReference>
<name>A0A6C0BHS0_9ZZZZ</name>
<accession>A0A6C0BHS0</accession>
<dbReference type="CDD" id="cd15457">
    <property type="entry name" value="NADAR"/>
    <property type="match status" value="1"/>
</dbReference>
<evidence type="ECO:0008006" key="3">
    <source>
        <dbReference type="Google" id="ProtNLM"/>
    </source>
</evidence>
<dbReference type="EMBL" id="MN739166">
    <property type="protein sequence ID" value="QHS91897.1"/>
    <property type="molecule type" value="Genomic_DNA"/>
</dbReference>
<protein>
    <recommendedName>
        <fullName evidence="3">NADAR domain-containing protein</fullName>
    </recommendedName>
</protein>
<dbReference type="AlphaFoldDB" id="A0A6C0BHS0"/>
<evidence type="ECO:0000313" key="2">
    <source>
        <dbReference type="EMBL" id="QHS91897.1"/>
    </source>
</evidence>
<keyword evidence="1" id="KW-0175">Coiled coil</keyword>